<keyword evidence="4" id="KW-0862">Zinc</keyword>
<evidence type="ECO:0000256" key="4">
    <source>
        <dbReference type="ARBA" id="ARBA00022833"/>
    </source>
</evidence>
<sequence length="324" mass="35411">MILHRTGWLLQIVSSEEMPRALLSDKKALGQSLGRQGKEPTVELNKIDISLAFMDKAGIDLAILSFPGFPSNDVGTEMASLRNKEMADICASHPTRFAFFATLPHLSNTQGCLQEISHVFDTLHAQGVALPSLCGTGPDAKYIADEAYEPIWAELNKRRAVVHLHGTQTPSSTPYPGPFLGIPISEVPNETFKAAAHLVVSGFKRKYPDVKIVLAHLGGSMPYLAARVATLSPYMGCPLTPEEIIEDFKTFYYDTALSASDANLKAVEAFASLDRVVYGSDFPAVTSEIIQWYDNHLVAFTEERGEKDNDTLRAICAGNIGRLL</sequence>
<dbReference type="GO" id="GO:0046872">
    <property type="term" value="F:metal ion binding"/>
    <property type="evidence" value="ECO:0007669"/>
    <property type="project" value="UniProtKB-KW"/>
</dbReference>
<dbReference type="AlphaFoldDB" id="A0A550CLZ1"/>
<dbReference type="SUPFAM" id="SSF51556">
    <property type="entry name" value="Metallo-dependent hydrolases"/>
    <property type="match status" value="1"/>
</dbReference>
<evidence type="ECO:0000256" key="5">
    <source>
        <dbReference type="ARBA" id="ARBA00023239"/>
    </source>
</evidence>
<evidence type="ECO:0000256" key="6">
    <source>
        <dbReference type="ARBA" id="ARBA00036832"/>
    </source>
</evidence>
<dbReference type="GO" id="GO:0047596">
    <property type="term" value="F:6-methylsalicylate decarboxylase activity"/>
    <property type="evidence" value="ECO:0007669"/>
    <property type="project" value="UniProtKB-EC"/>
</dbReference>
<dbReference type="InterPro" id="IPR032466">
    <property type="entry name" value="Metal_Hydrolase"/>
</dbReference>
<dbReference type="InterPro" id="IPR032465">
    <property type="entry name" value="ACMSD"/>
</dbReference>
<dbReference type="PANTHER" id="PTHR21240">
    <property type="entry name" value="2-AMINO-3-CARBOXYLMUCONATE-6-SEMIALDEHYDE DECARBOXYLASE"/>
    <property type="match status" value="1"/>
</dbReference>
<keyword evidence="5 8" id="KW-0456">Lyase</keyword>
<gene>
    <name evidence="10" type="ORF">BD626DRAFT_546260</name>
</gene>
<dbReference type="GO" id="GO:0016787">
    <property type="term" value="F:hydrolase activity"/>
    <property type="evidence" value="ECO:0007669"/>
    <property type="project" value="InterPro"/>
</dbReference>
<dbReference type="Pfam" id="PF04909">
    <property type="entry name" value="Amidohydro_2"/>
    <property type="match status" value="1"/>
</dbReference>
<evidence type="ECO:0000256" key="3">
    <source>
        <dbReference type="ARBA" id="ARBA00022793"/>
    </source>
</evidence>
<dbReference type="STRING" id="97359.A0A550CLZ1"/>
<dbReference type="GO" id="GO:0019748">
    <property type="term" value="P:secondary metabolic process"/>
    <property type="evidence" value="ECO:0007669"/>
    <property type="project" value="TreeGrafter"/>
</dbReference>
<keyword evidence="11" id="KW-1185">Reference proteome</keyword>
<dbReference type="EC" id="4.1.1.52" evidence="7"/>
<dbReference type="PANTHER" id="PTHR21240:SF29">
    <property type="entry name" value="AMIDOHYDROLASE-RELATED DOMAIN-CONTAINING PROTEIN"/>
    <property type="match status" value="1"/>
</dbReference>
<evidence type="ECO:0000259" key="9">
    <source>
        <dbReference type="Pfam" id="PF04909"/>
    </source>
</evidence>
<accession>A0A550CLZ1</accession>
<evidence type="ECO:0000256" key="7">
    <source>
        <dbReference type="ARBA" id="ARBA00038889"/>
    </source>
</evidence>
<name>A0A550CLZ1_9AGAR</name>
<comment type="caution">
    <text evidence="10">The sequence shown here is derived from an EMBL/GenBank/DDBJ whole genome shotgun (WGS) entry which is preliminary data.</text>
</comment>
<dbReference type="InterPro" id="IPR006680">
    <property type="entry name" value="Amidohydro-rel"/>
</dbReference>
<keyword evidence="2" id="KW-0479">Metal-binding</keyword>
<evidence type="ECO:0000256" key="1">
    <source>
        <dbReference type="ARBA" id="ARBA00005871"/>
    </source>
</evidence>
<reference evidence="10 11" key="1">
    <citation type="journal article" date="2019" name="New Phytol.">
        <title>Comparative genomics reveals unique wood-decay strategies and fruiting body development in the Schizophyllaceae.</title>
        <authorList>
            <person name="Almasi E."/>
            <person name="Sahu N."/>
            <person name="Krizsan K."/>
            <person name="Balint B."/>
            <person name="Kovacs G.M."/>
            <person name="Kiss B."/>
            <person name="Cseklye J."/>
            <person name="Drula E."/>
            <person name="Henrissat B."/>
            <person name="Nagy I."/>
            <person name="Chovatia M."/>
            <person name="Adam C."/>
            <person name="LaButti K."/>
            <person name="Lipzen A."/>
            <person name="Riley R."/>
            <person name="Grigoriev I.V."/>
            <person name="Nagy L.G."/>
        </authorList>
    </citation>
    <scope>NUCLEOTIDE SEQUENCE [LARGE SCALE GENOMIC DNA]</scope>
    <source>
        <strain evidence="10 11">NL-1724</strain>
    </source>
</reference>
<dbReference type="Proteomes" id="UP000320762">
    <property type="component" value="Unassembled WGS sequence"/>
</dbReference>
<protein>
    <recommendedName>
        <fullName evidence="7">6-methylsalicylate decarboxylase</fullName>
        <ecNumber evidence="7">4.1.1.52</ecNumber>
    </recommendedName>
</protein>
<evidence type="ECO:0000256" key="2">
    <source>
        <dbReference type="ARBA" id="ARBA00022723"/>
    </source>
</evidence>
<feature type="domain" description="Amidohydrolase-related" evidence="9">
    <location>
        <begin position="74"/>
        <end position="324"/>
    </location>
</feature>
<proteinExistence type="inferred from homology"/>
<evidence type="ECO:0000313" key="10">
    <source>
        <dbReference type="EMBL" id="TRM65812.1"/>
    </source>
</evidence>
<dbReference type="GO" id="GO:0005829">
    <property type="term" value="C:cytosol"/>
    <property type="evidence" value="ECO:0007669"/>
    <property type="project" value="TreeGrafter"/>
</dbReference>
<evidence type="ECO:0000313" key="11">
    <source>
        <dbReference type="Proteomes" id="UP000320762"/>
    </source>
</evidence>
<keyword evidence="3 8" id="KW-0210">Decarboxylase</keyword>
<dbReference type="OrthoDB" id="2832284at2759"/>
<organism evidence="10 11">
    <name type="scientific">Schizophyllum amplum</name>
    <dbReference type="NCBI Taxonomy" id="97359"/>
    <lineage>
        <taxon>Eukaryota</taxon>
        <taxon>Fungi</taxon>
        <taxon>Dikarya</taxon>
        <taxon>Basidiomycota</taxon>
        <taxon>Agaricomycotina</taxon>
        <taxon>Agaricomycetes</taxon>
        <taxon>Agaricomycetidae</taxon>
        <taxon>Agaricales</taxon>
        <taxon>Schizophyllaceae</taxon>
        <taxon>Schizophyllum</taxon>
    </lineage>
</organism>
<dbReference type="Gene3D" id="3.20.20.140">
    <property type="entry name" value="Metal-dependent hydrolases"/>
    <property type="match status" value="1"/>
</dbReference>
<comment type="catalytic activity">
    <reaction evidence="6">
        <text>6-methylsalicylate + H(+) = 3-methylphenol + CO2</text>
        <dbReference type="Rhea" id="RHEA:23112"/>
        <dbReference type="ChEBI" id="CHEBI:15378"/>
        <dbReference type="ChEBI" id="CHEBI:16526"/>
        <dbReference type="ChEBI" id="CHEBI:17231"/>
        <dbReference type="ChEBI" id="CHEBI:36658"/>
        <dbReference type="EC" id="4.1.1.52"/>
    </reaction>
    <physiologicalReaction direction="left-to-right" evidence="6">
        <dbReference type="Rhea" id="RHEA:23113"/>
    </physiologicalReaction>
</comment>
<dbReference type="EMBL" id="VDMD01000004">
    <property type="protein sequence ID" value="TRM65812.1"/>
    <property type="molecule type" value="Genomic_DNA"/>
</dbReference>
<comment type="similarity">
    <text evidence="1">Belongs to the metallo-dependent hydrolases superfamily. ACMSD family.</text>
</comment>
<evidence type="ECO:0000256" key="8">
    <source>
        <dbReference type="RuleBase" id="RU366045"/>
    </source>
</evidence>